<protein>
    <submittedName>
        <fullName evidence="3">SPFH domain-containing protein</fullName>
    </submittedName>
</protein>
<dbReference type="EMBL" id="DSOV01000001">
    <property type="protein sequence ID" value="HEN40815.1"/>
    <property type="molecule type" value="Genomic_DNA"/>
</dbReference>
<reference evidence="3" key="1">
    <citation type="journal article" date="2020" name="mSystems">
        <title>Genome- and Community-Level Interaction Insights into Carbon Utilization and Element Cycling Functions of Hydrothermarchaeota in Hydrothermal Sediment.</title>
        <authorList>
            <person name="Zhou Z."/>
            <person name="Liu Y."/>
            <person name="Xu W."/>
            <person name="Pan J."/>
            <person name="Luo Z.H."/>
            <person name="Li M."/>
        </authorList>
    </citation>
    <scope>NUCLEOTIDE SEQUENCE [LARGE SCALE GENOMIC DNA]</scope>
    <source>
        <strain evidence="3">SpSt-349</strain>
    </source>
</reference>
<dbReference type="PANTHER" id="PTHR37826">
    <property type="entry name" value="FLOTILLIN BAND_7_5 DOMAIN PROTEIN"/>
    <property type="match status" value="1"/>
</dbReference>
<dbReference type="Pfam" id="PF12773">
    <property type="entry name" value="DZR"/>
    <property type="match status" value="1"/>
</dbReference>
<dbReference type="PANTHER" id="PTHR37826:SF2">
    <property type="entry name" value="ZINC-RIBBON DOMAIN-CONTAINING PROTEIN"/>
    <property type="match status" value="1"/>
</dbReference>
<dbReference type="InterPro" id="IPR036013">
    <property type="entry name" value="Band_7/SPFH_dom_sf"/>
</dbReference>
<sequence>MAINEMNAVFLEVIEWFDDSGREMVRRIPPEGSAEIKFGAQLVVRESQRAVFFRDGRAADCFGPGRHTLTSANLPILTKLLALPWGFTSPFRCEVCFVGMQTFTDLRWGTKEPVTFRDSRFGMVRLRAFGTYTLRVVEPRLLVNALVGTRGLYTSTDLEEFFRDIIVARLNDYLGETSDTVLELPARYDETAAALKGRLAPDFGGFGIELAELYINAITPPPEVQKVIDERSSMEAAGDVDRYLKFKAAQSLEKAASAEGGGEAAQGMGLGLGAGLGMILPGMVAGAMGGGAARPAPAPAGGACSGCGTPLVAGGKFCHQCGAAVGGSFCAGCGREMPENARFCPGCGRPAGG</sequence>
<evidence type="ECO:0000259" key="2">
    <source>
        <dbReference type="Pfam" id="PF13421"/>
    </source>
</evidence>
<evidence type="ECO:0000313" key="3">
    <source>
        <dbReference type="EMBL" id="HEN40815.1"/>
    </source>
</evidence>
<comment type="caution">
    <text evidence="3">The sequence shown here is derived from an EMBL/GenBank/DDBJ whole genome shotgun (WGS) entry which is preliminary data.</text>
</comment>
<dbReference type="InterPro" id="IPR033880">
    <property type="entry name" value="SPFH_YdjI"/>
</dbReference>
<gene>
    <name evidence="3" type="ORF">ENQ87_00335</name>
</gene>
<dbReference type="InterPro" id="IPR025874">
    <property type="entry name" value="DZR"/>
</dbReference>
<dbReference type="Gene3D" id="3.30.479.30">
    <property type="entry name" value="Band 7 domain"/>
    <property type="match status" value="1"/>
</dbReference>
<organism evidence="3">
    <name type="scientific">Geobacter metallireducens</name>
    <dbReference type="NCBI Taxonomy" id="28232"/>
    <lineage>
        <taxon>Bacteria</taxon>
        <taxon>Pseudomonadati</taxon>
        <taxon>Thermodesulfobacteriota</taxon>
        <taxon>Desulfuromonadia</taxon>
        <taxon>Geobacterales</taxon>
        <taxon>Geobacteraceae</taxon>
        <taxon>Geobacter</taxon>
    </lineage>
</organism>
<accession>A0A831UAG6</accession>
<proteinExistence type="predicted"/>
<evidence type="ECO:0000259" key="1">
    <source>
        <dbReference type="Pfam" id="PF12773"/>
    </source>
</evidence>
<dbReference type="SUPFAM" id="SSF117892">
    <property type="entry name" value="Band 7/SPFH domain"/>
    <property type="match status" value="1"/>
</dbReference>
<feature type="domain" description="DZANK-type" evidence="1">
    <location>
        <begin position="304"/>
        <end position="348"/>
    </location>
</feature>
<feature type="domain" description="SPFH" evidence="2">
    <location>
        <begin position="33"/>
        <end position="235"/>
    </location>
</feature>
<dbReference type="AlphaFoldDB" id="A0A831UAG6"/>
<dbReference type="Pfam" id="PF13421">
    <property type="entry name" value="Band_7_1"/>
    <property type="match status" value="1"/>
</dbReference>
<dbReference type="CDD" id="cd03408">
    <property type="entry name" value="SPFH_like_u1"/>
    <property type="match status" value="1"/>
</dbReference>
<name>A0A831UAG6_GEOME</name>